<dbReference type="AlphaFoldDB" id="A0A0D2FWY5"/>
<organism evidence="10 11">
    <name type="scientific">Rhinocladiella mackenziei CBS 650.93</name>
    <dbReference type="NCBI Taxonomy" id="1442369"/>
    <lineage>
        <taxon>Eukaryota</taxon>
        <taxon>Fungi</taxon>
        <taxon>Dikarya</taxon>
        <taxon>Ascomycota</taxon>
        <taxon>Pezizomycotina</taxon>
        <taxon>Eurotiomycetes</taxon>
        <taxon>Chaetothyriomycetidae</taxon>
        <taxon>Chaetothyriales</taxon>
        <taxon>Herpotrichiellaceae</taxon>
        <taxon>Rhinocladiella</taxon>
    </lineage>
</organism>
<dbReference type="Proteomes" id="UP000053617">
    <property type="component" value="Unassembled WGS sequence"/>
</dbReference>
<dbReference type="STRING" id="1442369.A0A0D2FWY5"/>
<comment type="cofactor">
    <cofactor evidence="8">
        <name>heme</name>
        <dbReference type="ChEBI" id="CHEBI:30413"/>
    </cofactor>
</comment>
<dbReference type="InterPro" id="IPR001128">
    <property type="entry name" value="Cyt_P450"/>
</dbReference>
<dbReference type="PRINTS" id="PR00463">
    <property type="entry name" value="EP450I"/>
</dbReference>
<dbReference type="GO" id="GO:0016705">
    <property type="term" value="F:oxidoreductase activity, acting on paired donors, with incorporation or reduction of molecular oxygen"/>
    <property type="evidence" value="ECO:0007669"/>
    <property type="project" value="InterPro"/>
</dbReference>
<evidence type="ECO:0000256" key="8">
    <source>
        <dbReference type="PIRSR" id="PIRSR602401-1"/>
    </source>
</evidence>
<dbReference type="FunFam" id="1.10.630.10:FF:000072">
    <property type="entry name" value="3-hydroxyphenylacetate 6 hydroxylase"/>
    <property type="match status" value="1"/>
</dbReference>
<feature type="transmembrane region" description="Helical" evidence="9">
    <location>
        <begin position="12"/>
        <end position="33"/>
    </location>
</feature>
<dbReference type="InterPro" id="IPR036396">
    <property type="entry name" value="Cyt_P450_sf"/>
</dbReference>
<keyword evidence="3 8" id="KW-0479">Metal-binding</keyword>
<keyword evidence="9" id="KW-0812">Transmembrane</keyword>
<dbReference type="EMBL" id="KN847477">
    <property type="protein sequence ID" value="KIX06832.1"/>
    <property type="molecule type" value="Genomic_DNA"/>
</dbReference>
<evidence type="ECO:0008006" key="12">
    <source>
        <dbReference type="Google" id="ProtNLM"/>
    </source>
</evidence>
<dbReference type="HOGENOM" id="CLU_001570_2_4_1"/>
<dbReference type="GO" id="GO:0020037">
    <property type="term" value="F:heme binding"/>
    <property type="evidence" value="ECO:0007669"/>
    <property type="project" value="InterPro"/>
</dbReference>
<keyword evidence="9" id="KW-0472">Membrane</keyword>
<protein>
    <recommendedName>
        <fullName evidence="12">3-hydroxyphenylacetate 6-hydroxylase</fullName>
    </recommendedName>
</protein>
<gene>
    <name evidence="10" type="ORF">Z518_04808</name>
</gene>
<keyword evidence="9" id="KW-1133">Transmembrane helix</keyword>
<reference evidence="10 11" key="1">
    <citation type="submission" date="2015-01" db="EMBL/GenBank/DDBJ databases">
        <title>The Genome Sequence of Rhinocladiella mackenzie CBS 650.93.</title>
        <authorList>
            <consortium name="The Broad Institute Genomics Platform"/>
            <person name="Cuomo C."/>
            <person name="de Hoog S."/>
            <person name="Gorbushina A."/>
            <person name="Stielow B."/>
            <person name="Teixiera M."/>
            <person name="Abouelleil A."/>
            <person name="Chapman S.B."/>
            <person name="Priest M."/>
            <person name="Young S.K."/>
            <person name="Wortman J."/>
            <person name="Nusbaum C."/>
            <person name="Birren B."/>
        </authorList>
    </citation>
    <scope>NUCLEOTIDE SEQUENCE [LARGE SCALE GENOMIC DNA]</scope>
    <source>
        <strain evidence="10 11">CBS 650.93</strain>
    </source>
</reference>
<keyword evidence="4" id="KW-0560">Oxidoreductase</keyword>
<evidence type="ECO:0000313" key="11">
    <source>
        <dbReference type="Proteomes" id="UP000053617"/>
    </source>
</evidence>
<dbReference type="InterPro" id="IPR002401">
    <property type="entry name" value="Cyt_P450_E_grp-I"/>
</dbReference>
<dbReference type="SUPFAM" id="SSF48264">
    <property type="entry name" value="Cytochrome P450"/>
    <property type="match status" value="1"/>
</dbReference>
<dbReference type="GO" id="GO:0004497">
    <property type="term" value="F:monooxygenase activity"/>
    <property type="evidence" value="ECO:0007669"/>
    <property type="project" value="UniProtKB-KW"/>
</dbReference>
<proteinExistence type="inferred from homology"/>
<evidence type="ECO:0000256" key="1">
    <source>
        <dbReference type="ARBA" id="ARBA00010617"/>
    </source>
</evidence>
<dbReference type="PANTHER" id="PTHR46300">
    <property type="entry name" value="P450, PUTATIVE (EUROFUNG)-RELATED-RELATED"/>
    <property type="match status" value="1"/>
</dbReference>
<name>A0A0D2FWY5_9EURO</name>
<keyword evidence="2 8" id="KW-0349">Heme</keyword>
<keyword evidence="11" id="KW-1185">Reference proteome</keyword>
<dbReference type="OrthoDB" id="1055148at2759"/>
<evidence type="ECO:0000256" key="7">
    <source>
        <dbReference type="ARBA" id="ARBA00060591"/>
    </source>
</evidence>
<dbReference type="GeneID" id="25292879"/>
<dbReference type="RefSeq" id="XP_013273968.1">
    <property type="nucleotide sequence ID" value="XM_013418514.1"/>
</dbReference>
<comment type="similarity">
    <text evidence="1">Belongs to the cytochrome P450 family.</text>
</comment>
<dbReference type="PANTHER" id="PTHR46300:SF9">
    <property type="entry name" value="P450, PUTATIVE-RELATED"/>
    <property type="match status" value="1"/>
</dbReference>
<dbReference type="PRINTS" id="PR00385">
    <property type="entry name" value="P450"/>
</dbReference>
<dbReference type="Gene3D" id="1.10.630.10">
    <property type="entry name" value="Cytochrome P450"/>
    <property type="match status" value="1"/>
</dbReference>
<feature type="binding site" description="axial binding residue" evidence="8">
    <location>
        <position position="449"/>
    </location>
    <ligand>
        <name>heme</name>
        <dbReference type="ChEBI" id="CHEBI:30413"/>
    </ligand>
    <ligandPart>
        <name>Fe</name>
        <dbReference type="ChEBI" id="CHEBI:18248"/>
    </ligandPart>
</feature>
<dbReference type="InterPro" id="IPR050364">
    <property type="entry name" value="Cytochrome_P450_fung"/>
</dbReference>
<sequence length="477" mass="53759">MIDQAIRFCQFSFSVNIYLLIGYVVLIPALLYVCATEYVRSSARIKGLPGPRGFPLVGNIPQIRVNAAEQYRKWALQFGPVYQIMLGNVPVVVINSAKAAKDIFSANSQALSSRPEFYTFHKIVSSTAGLTIGTTPFSESLKRRRKTAASALNRPSVMTYTQHIDIESRSFVRECLEQGAAGKKGVDPRAMAQRLSLSLALTLNWGIRVESQDDELFGEITHVEQELSGFRSTTGNLQDYIPILRLNPFHFGNAKAREMRNRRDIYLNDDLEARMEKGLDKPCIQANVLRDKDAKLSREELISISLTMLNAGLDTLATLLTWSVALLASRPDVQEEAYRAIREAYDQEKAGILCDAEDDQSIPYIVAMIREFLRYYSVLRLNLPRASVKDIFYNGVRIPAGSVFFLNAWACNMDPEVWGANDAFIFRPERWLEQPDAPIFSYGVGYRMCAGSLLANREMYTIFLRLISAFEIKGSHL</sequence>
<comment type="pathway">
    <text evidence="7">Aromatic compound metabolism; phenylacetate degradation.</text>
</comment>
<keyword evidence="5 8" id="KW-0408">Iron</keyword>
<evidence type="ECO:0000256" key="4">
    <source>
        <dbReference type="ARBA" id="ARBA00023002"/>
    </source>
</evidence>
<accession>A0A0D2FWY5</accession>
<evidence type="ECO:0000256" key="6">
    <source>
        <dbReference type="ARBA" id="ARBA00023033"/>
    </source>
</evidence>
<dbReference type="Pfam" id="PF00067">
    <property type="entry name" value="p450"/>
    <property type="match status" value="1"/>
</dbReference>
<dbReference type="GO" id="GO:0005506">
    <property type="term" value="F:iron ion binding"/>
    <property type="evidence" value="ECO:0007669"/>
    <property type="project" value="InterPro"/>
</dbReference>
<evidence type="ECO:0000256" key="3">
    <source>
        <dbReference type="ARBA" id="ARBA00022723"/>
    </source>
</evidence>
<dbReference type="VEuPathDB" id="FungiDB:Z518_04808"/>
<evidence type="ECO:0000256" key="5">
    <source>
        <dbReference type="ARBA" id="ARBA00023004"/>
    </source>
</evidence>
<evidence type="ECO:0000256" key="9">
    <source>
        <dbReference type="SAM" id="Phobius"/>
    </source>
</evidence>
<evidence type="ECO:0000313" key="10">
    <source>
        <dbReference type="EMBL" id="KIX06832.1"/>
    </source>
</evidence>
<keyword evidence="6" id="KW-0503">Monooxygenase</keyword>
<evidence type="ECO:0000256" key="2">
    <source>
        <dbReference type="ARBA" id="ARBA00022617"/>
    </source>
</evidence>